<dbReference type="InterPro" id="IPR011049">
    <property type="entry name" value="Serralysin-like_metalloprot_C"/>
</dbReference>
<organism evidence="1 2">
    <name type="scientific">Sphingomonas dokdonensis</name>
    <dbReference type="NCBI Taxonomy" id="344880"/>
    <lineage>
        <taxon>Bacteria</taxon>
        <taxon>Pseudomonadati</taxon>
        <taxon>Pseudomonadota</taxon>
        <taxon>Alphaproteobacteria</taxon>
        <taxon>Sphingomonadales</taxon>
        <taxon>Sphingomonadaceae</taxon>
        <taxon>Sphingomonas</taxon>
    </lineage>
</organism>
<dbReference type="Proteomes" id="UP000197290">
    <property type="component" value="Unassembled WGS sequence"/>
</dbReference>
<proteinExistence type="predicted"/>
<sequence length="547" mass="54697">MARIRVRDGETIGSETIVGAGDALWIRIGGAIARTDGGTAVRITGGDAIFRNDGIVSVAGGSDPAVVGTFSGMLNLRFTNRGSISGDAVAVELSSTDGTTGDVLFTNYGTITGGDDHAVAMRNLRASTITVRNLEGGLITNNGDSDVLRPGHDAKTAITVINGGTILAGTLEGGSSGGDAIDFQPKKGGVAGAVVNLATGHIEGGKHGITGANEARISNAEGGVIIGRNGSGINYDTTAADNDGYVTVINNGLISGRYDGFGDGDGDGVDVDYLVLIRNSGTIEGVGADLVENFADGVAAGGGVINNLVGGVIYGQSNGILIDDGDRNGAYAETLVVNDGTISADLGYGVRFIGTFNDTVVNRGTIATAATIALDLGGGDDVVRNAGTITGQVLLGDGNDVYRDTGSVGASVWGGAGDDVIVGGAGADWINGGAGRDRLTGGAGDDVFDFDNLLDSGTTIATADRILDFAAGDTIRLASIDADATLDGDQAFTFVGAAAFSGTAGELRATVINGSTMITADVDGDKVADFGILLLDMADPSALAFVL</sequence>
<reference evidence="1 2" key="1">
    <citation type="submission" date="2017-03" db="EMBL/GenBank/DDBJ databases">
        <title>Genome sequence of Sphingomonas dokdonensis DSM 21029.</title>
        <authorList>
            <person name="Poehlein A."/>
            <person name="Wuebbeler J.H."/>
            <person name="Steinbuechel A."/>
            <person name="Daniel R."/>
        </authorList>
    </citation>
    <scope>NUCLEOTIDE SEQUENCE [LARGE SCALE GENOMIC DNA]</scope>
    <source>
        <strain evidence="1 2">DSM 21029</strain>
    </source>
</reference>
<dbReference type="OrthoDB" id="7195851at2"/>
<dbReference type="EMBL" id="NBBI01000001">
    <property type="protein sequence ID" value="OWK33703.1"/>
    <property type="molecule type" value="Genomic_DNA"/>
</dbReference>
<dbReference type="Gene3D" id="2.150.10.10">
    <property type="entry name" value="Serralysin-like metalloprotease, C-terminal"/>
    <property type="match status" value="1"/>
</dbReference>
<evidence type="ECO:0000313" key="2">
    <source>
        <dbReference type="Proteomes" id="UP000197290"/>
    </source>
</evidence>
<protein>
    <submittedName>
        <fullName evidence="1">Poly(Beta-D-mannuronate) C5 epimerase 5</fullName>
        <ecNumber evidence="1">5.1.3.-</ecNumber>
    </submittedName>
</protein>
<dbReference type="Pfam" id="PF00353">
    <property type="entry name" value="HemolysinCabind"/>
    <property type="match status" value="1"/>
</dbReference>
<dbReference type="InterPro" id="IPR018511">
    <property type="entry name" value="Hemolysin-typ_Ca-bd_CS"/>
</dbReference>
<name>A0A245ZVC6_9SPHN</name>
<evidence type="ECO:0000313" key="1">
    <source>
        <dbReference type="EMBL" id="OWK33703.1"/>
    </source>
</evidence>
<comment type="caution">
    <text evidence="1">The sequence shown here is derived from an EMBL/GenBank/DDBJ whole genome shotgun (WGS) entry which is preliminary data.</text>
</comment>
<accession>A0A245ZVC6</accession>
<dbReference type="GO" id="GO:0005509">
    <property type="term" value="F:calcium ion binding"/>
    <property type="evidence" value="ECO:0007669"/>
    <property type="project" value="InterPro"/>
</dbReference>
<dbReference type="InterPro" id="IPR001343">
    <property type="entry name" value="Hemolysn_Ca-bd"/>
</dbReference>
<dbReference type="PROSITE" id="PS00330">
    <property type="entry name" value="HEMOLYSIN_CALCIUM"/>
    <property type="match status" value="2"/>
</dbReference>
<keyword evidence="2" id="KW-1185">Reference proteome</keyword>
<dbReference type="EC" id="5.1.3.-" evidence="1"/>
<dbReference type="AlphaFoldDB" id="A0A245ZVC6"/>
<gene>
    <name evidence="1" type="primary">algE5</name>
    <name evidence="1" type="ORF">SPDO_05880</name>
</gene>
<keyword evidence="1" id="KW-0413">Isomerase</keyword>
<dbReference type="PRINTS" id="PR00313">
    <property type="entry name" value="CABNDNGRPT"/>
</dbReference>
<dbReference type="RefSeq" id="WP_088365912.1">
    <property type="nucleotide sequence ID" value="NZ_NBBI01000001.1"/>
</dbReference>
<dbReference type="SUPFAM" id="SSF51120">
    <property type="entry name" value="beta-Roll"/>
    <property type="match status" value="1"/>
</dbReference>
<dbReference type="GO" id="GO:0016853">
    <property type="term" value="F:isomerase activity"/>
    <property type="evidence" value="ECO:0007669"/>
    <property type="project" value="UniProtKB-KW"/>
</dbReference>